<organism evidence="1 2">
    <name type="scientific">Pluteus cervinus</name>
    <dbReference type="NCBI Taxonomy" id="181527"/>
    <lineage>
        <taxon>Eukaryota</taxon>
        <taxon>Fungi</taxon>
        <taxon>Dikarya</taxon>
        <taxon>Basidiomycota</taxon>
        <taxon>Agaricomycotina</taxon>
        <taxon>Agaricomycetes</taxon>
        <taxon>Agaricomycetidae</taxon>
        <taxon>Agaricales</taxon>
        <taxon>Pluteineae</taxon>
        <taxon>Pluteaceae</taxon>
        <taxon>Pluteus</taxon>
    </lineage>
</organism>
<dbReference type="EMBL" id="ML208272">
    <property type="protein sequence ID" value="TFK73856.1"/>
    <property type="molecule type" value="Genomic_DNA"/>
</dbReference>
<dbReference type="Proteomes" id="UP000308600">
    <property type="component" value="Unassembled WGS sequence"/>
</dbReference>
<evidence type="ECO:0000313" key="1">
    <source>
        <dbReference type="EMBL" id="TFK73856.1"/>
    </source>
</evidence>
<sequence length="421" mass="48719">MFDSSFKTFPTEIHSLILSYHQPYVKLGVDAWDDDDSFAYDEQMRFASELCLVNRAFYCIMQPLLHATFFVYLSENDLVNRFPVVQKNHRWITRLVFWGEESPDEFPDCPIWDFIPLCENLKTLELIDFHKVFDVHYTEGADDMAQKFLSPITSTQLTTLSILTREEDPLEFEGNEAPVTILQHLTKEVAARIELLIIDYWGSGTTELERIPRQRFSSLRRLELLHVQLMEDYPCDFMKALTSTSPSLDVAVASTPPIRELHAQDMSEEFADVFFTRILPTNNLGLGLRYLYFSILHVGDSESLSSFPLLLSQQCPQLEVLLYFVPCPVTFLDNLPVRLKKFGVMLWAIRDVYSSEEYGTPRLCPESILEWANDAERRREIETLVIAWGQRIDQKVQDEAAKQLESGVRDIHLSISNEYSS</sequence>
<reference evidence="1 2" key="1">
    <citation type="journal article" date="2019" name="Nat. Ecol. Evol.">
        <title>Megaphylogeny resolves global patterns of mushroom evolution.</title>
        <authorList>
            <person name="Varga T."/>
            <person name="Krizsan K."/>
            <person name="Foldi C."/>
            <person name="Dima B."/>
            <person name="Sanchez-Garcia M."/>
            <person name="Sanchez-Ramirez S."/>
            <person name="Szollosi G.J."/>
            <person name="Szarkandi J.G."/>
            <person name="Papp V."/>
            <person name="Albert L."/>
            <person name="Andreopoulos W."/>
            <person name="Angelini C."/>
            <person name="Antonin V."/>
            <person name="Barry K.W."/>
            <person name="Bougher N.L."/>
            <person name="Buchanan P."/>
            <person name="Buyck B."/>
            <person name="Bense V."/>
            <person name="Catcheside P."/>
            <person name="Chovatia M."/>
            <person name="Cooper J."/>
            <person name="Damon W."/>
            <person name="Desjardin D."/>
            <person name="Finy P."/>
            <person name="Geml J."/>
            <person name="Haridas S."/>
            <person name="Hughes K."/>
            <person name="Justo A."/>
            <person name="Karasinski D."/>
            <person name="Kautmanova I."/>
            <person name="Kiss B."/>
            <person name="Kocsube S."/>
            <person name="Kotiranta H."/>
            <person name="LaButti K.M."/>
            <person name="Lechner B.E."/>
            <person name="Liimatainen K."/>
            <person name="Lipzen A."/>
            <person name="Lukacs Z."/>
            <person name="Mihaltcheva S."/>
            <person name="Morgado L.N."/>
            <person name="Niskanen T."/>
            <person name="Noordeloos M.E."/>
            <person name="Ohm R.A."/>
            <person name="Ortiz-Santana B."/>
            <person name="Ovrebo C."/>
            <person name="Racz N."/>
            <person name="Riley R."/>
            <person name="Savchenko A."/>
            <person name="Shiryaev A."/>
            <person name="Soop K."/>
            <person name="Spirin V."/>
            <person name="Szebenyi C."/>
            <person name="Tomsovsky M."/>
            <person name="Tulloss R.E."/>
            <person name="Uehling J."/>
            <person name="Grigoriev I.V."/>
            <person name="Vagvolgyi C."/>
            <person name="Papp T."/>
            <person name="Martin F.M."/>
            <person name="Miettinen O."/>
            <person name="Hibbett D.S."/>
            <person name="Nagy L.G."/>
        </authorList>
    </citation>
    <scope>NUCLEOTIDE SEQUENCE [LARGE SCALE GENOMIC DNA]</scope>
    <source>
        <strain evidence="1 2">NL-1719</strain>
    </source>
</reference>
<keyword evidence="2" id="KW-1185">Reference proteome</keyword>
<protein>
    <submittedName>
        <fullName evidence="1">Uncharacterized protein</fullName>
    </submittedName>
</protein>
<proteinExistence type="predicted"/>
<name>A0ACD3B7G0_9AGAR</name>
<evidence type="ECO:0000313" key="2">
    <source>
        <dbReference type="Proteomes" id="UP000308600"/>
    </source>
</evidence>
<accession>A0ACD3B7G0</accession>
<gene>
    <name evidence="1" type="ORF">BDN72DRAFT_956191</name>
</gene>